<dbReference type="RefSeq" id="WP_011700368.1">
    <property type="nucleotide sequence ID" value="NC_008554.1"/>
</dbReference>
<dbReference type="EMBL" id="CP000478">
    <property type="protein sequence ID" value="ABK19243.1"/>
    <property type="molecule type" value="Genomic_DNA"/>
</dbReference>
<feature type="transmembrane region" description="Helical" evidence="1">
    <location>
        <begin position="12"/>
        <end position="31"/>
    </location>
</feature>
<dbReference type="KEGG" id="sfu:Sfum_3573"/>
<protein>
    <recommendedName>
        <fullName evidence="4">Chemotaxis methyl-accepting receptor HlyB-like 4HB MCP domain-containing protein</fullName>
    </recommendedName>
</protein>
<proteinExistence type="predicted"/>
<accession>A0LP91</accession>
<evidence type="ECO:0008006" key="4">
    <source>
        <dbReference type="Google" id="ProtNLM"/>
    </source>
</evidence>
<dbReference type="eggNOG" id="ENOG5032UQS">
    <property type="taxonomic scope" value="Bacteria"/>
</dbReference>
<dbReference type="InParanoid" id="A0LP91"/>
<evidence type="ECO:0000313" key="3">
    <source>
        <dbReference type="Proteomes" id="UP000001784"/>
    </source>
</evidence>
<reference evidence="2 3" key="1">
    <citation type="submission" date="2006-10" db="EMBL/GenBank/DDBJ databases">
        <title>Complete sequence of Syntrophobacter fumaroxidans MPOB.</title>
        <authorList>
            <consortium name="US DOE Joint Genome Institute"/>
            <person name="Copeland A."/>
            <person name="Lucas S."/>
            <person name="Lapidus A."/>
            <person name="Barry K."/>
            <person name="Detter J.C."/>
            <person name="Glavina del Rio T."/>
            <person name="Hammon N."/>
            <person name="Israni S."/>
            <person name="Pitluck S."/>
            <person name="Goltsman E.G."/>
            <person name="Martinez M."/>
            <person name="Schmutz J."/>
            <person name="Larimer F."/>
            <person name="Land M."/>
            <person name="Hauser L."/>
            <person name="Kyrpides N."/>
            <person name="Kim E."/>
            <person name="Boone D.R."/>
            <person name="Brockman F."/>
            <person name="Culley D."/>
            <person name="Ferry J."/>
            <person name="Gunsalus R."/>
            <person name="McInerney M.J."/>
            <person name="Morrison M."/>
            <person name="Plugge C."/>
            <person name="Rohlin L."/>
            <person name="Scholten J."/>
            <person name="Sieber J."/>
            <person name="Stams A.J.M."/>
            <person name="Worm P."/>
            <person name="Henstra A.M."/>
            <person name="Richardson P."/>
        </authorList>
    </citation>
    <scope>NUCLEOTIDE SEQUENCE [LARGE SCALE GENOMIC DNA]</scope>
    <source>
        <strain evidence="3">DSM 10017 / MPOB</strain>
    </source>
</reference>
<keyword evidence="3" id="KW-1185">Reference proteome</keyword>
<keyword evidence="1" id="KW-1133">Transmembrane helix</keyword>
<keyword evidence="1" id="KW-0472">Membrane</keyword>
<organism evidence="2 3">
    <name type="scientific">Syntrophobacter fumaroxidans (strain DSM 10017 / MPOB)</name>
    <dbReference type="NCBI Taxonomy" id="335543"/>
    <lineage>
        <taxon>Bacteria</taxon>
        <taxon>Pseudomonadati</taxon>
        <taxon>Thermodesulfobacteriota</taxon>
        <taxon>Syntrophobacteria</taxon>
        <taxon>Syntrophobacterales</taxon>
        <taxon>Syntrophobacteraceae</taxon>
        <taxon>Syntrophobacter</taxon>
    </lineage>
</organism>
<dbReference type="Proteomes" id="UP000001784">
    <property type="component" value="Chromosome"/>
</dbReference>
<keyword evidence="1" id="KW-0812">Transmembrane</keyword>
<sequence precursor="true">MSNESSSHGAGLKLSLLSGVFLLLLLAFIGFKFKTADDGLESQVHRLIKKEDLLSGMRINLLKSVDIEKGAVMAVTDELSRTLAEQSRQMADAVERDRVELGRIIEQDRLTRETALYEEFNTCWSEMRSLDKQILEYAVENTNLKASALSFNEGGKTLERFERSLADLGRNLPLTVQGGQAQTLAWEALRAGFKVYFLLPPHIAASDPAEMDRIEKEIRLHEESVKESLKELEIVVPEANRPALREAAAAYADFQAVTAEVIRLSRLNTNVKSFELSLGRKRKVAAQCEEILTGLQEAVRSRKFEATK</sequence>
<evidence type="ECO:0000256" key="1">
    <source>
        <dbReference type="SAM" id="Phobius"/>
    </source>
</evidence>
<evidence type="ECO:0000313" key="2">
    <source>
        <dbReference type="EMBL" id="ABK19243.1"/>
    </source>
</evidence>
<dbReference type="HOGENOM" id="CLU_080099_0_0_7"/>
<dbReference type="OrthoDB" id="5455937at2"/>
<dbReference type="AlphaFoldDB" id="A0LP91"/>
<gene>
    <name evidence="2" type="ordered locus">Sfum_3573</name>
</gene>
<name>A0LP91_SYNFM</name>